<dbReference type="InterPro" id="IPR015424">
    <property type="entry name" value="PyrdxlP-dep_Trfase"/>
</dbReference>
<dbReference type="InterPro" id="IPR013087">
    <property type="entry name" value="Znf_C2H2_type"/>
</dbReference>
<name>A0A8H4UB07_9HYPO</name>
<dbReference type="InterPro" id="IPR015422">
    <property type="entry name" value="PyrdxlP-dep_Trfase_small"/>
</dbReference>
<dbReference type="InterPro" id="IPR000953">
    <property type="entry name" value="Chromo/chromo_shadow_dom"/>
</dbReference>
<dbReference type="OrthoDB" id="4357582at2759"/>
<comment type="caution">
    <text evidence="4">The sequence shown here is derived from an EMBL/GenBank/DDBJ whole genome shotgun (WGS) entry which is preliminary data.</text>
</comment>
<dbReference type="Gene3D" id="1.20.1050.10">
    <property type="match status" value="1"/>
</dbReference>
<dbReference type="Gene3D" id="2.40.50.40">
    <property type="match status" value="1"/>
</dbReference>
<sequence length="1478" mass="168508">MASQYRHNLFLWIEGYFPKRIVYYLLSKGLCSSVDQLYEGNTNEPNLKVIRITFDGQEFVSEDPKNPLPTGTTVPALRLDDTESGKSIWIRETWSIINYLEEVFPGTPAGRYRKMWADNPVERAIAQDVLGHLLSASEQGGIWLDNSAPFMVAFRQISDEEHNIAVGRRARRGFEEHFKTAQEVAAGNLAKTGWLTPAADGGPGMADVNLAAMVCHTEDAWSEFVIAENSLEPLRRWYKQFQTVWYWHELEETGRFPDTLKRGEGSVQKQIALLSIFNPERRAFQPNPQSTTSSKIMFHAPVFEFEQWIDEKQYMPGVIDLAAICASPITLNDLAELSNKSVEEMLFSDALDYGQPLGSQKLRGVVAEMCGAISVNFLYTLINSGDHVICVYPTYQQLYSISAAFSAEVSLWKLNEGDGYVPDAEGLVGLIKSNTKPEIVLSPFVTAFPMSLMKRRGRKAQDPDELMERAISNGLSHDRSQLNPHPVRRNLGKLSIERYNRELSLWEAYEKRFPGSTPQDMQTLKHFAEFLGRSKLGRLPQEDGKQIPTAGSIRGAMRRFCNAWERANHAHISLDVERSMAPLADKIGLLKGKKGLRKKAFITIENYVHMQNRLWTNDFHDYVHEGSRVDNANLLNTHCYTSARCQELCQATYRCILSWKDGRPEFRLKFTREICKATDINQPEHPFAEQIVGPDGLPPPLFAQPMLHWLANVISSHAFADFDTVEQILVLEPPKNGNFRILEWADDVQEKPVFPEWSSTGPITKPKSPKSWVSQFSDWGNRAGFTAPLGLHAVRREALIKVNDNGYSLGQVLRFASQNNTNVLVNKYLGSVSTIDGAGSYLGMKLRTDLAEDFRSASAGRNPGLQFSLPAREIEELRTSPEYLTLTEKINKINSELETSISLDEQTQLELQRKTAYKERLLLENRKLKEYQAAQKIIYETSREDHEQCDWRQNHFDRISHILPEERVRLASTLQMKAWPRSSEWITALKDLISLRSNHYPVAYQKELHPVQGCCPVVTCGKDLFKVPKKGRWWHVYRCLEKYHTKGMGYARFCFLCSTWLKGEESWRAHCEDHIAEQAIPIRCNPVTYRHAVACAGYCPVHLGRTDLPANERMRQWSDQDAWKRHIAQCISAHLIQQRGLKTIACPHPKCPMEFLSEKDFWYHQNDIHSIFEKAAAIGKRKSDLNESHYISEDSRKSKRVDLEQPIGLKLIPFMPENESLIPKHQYDSGYSQNQDSYSARDSPGTSPDSSFGVCGQPEDEEMHAFLTCLGGSSCRSGDELGTTSPGLGSGEALSHINETLLAELPVSGVDETSVLVDPLLVSGGEITTTCNPESLTTPDTEAMEATVKELSNGDTITRYQQDLLEEEAYSVDCLLGRWGKDLFYLRWLDGSYSWEPRENILDEELIRQFEESYQGFKDGVEVLRTRIRNGKVEYRLHWDGRPKREDWWVTEKELHPELIEEYKPRKKGQGKRRRRIR</sequence>
<dbReference type="EMBL" id="JABEXW010000037">
    <property type="protein sequence ID" value="KAF4972956.1"/>
    <property type="molecule type" value="Genomic_DNA"/>
</dbReference>
<reference evidence="4" key="1">
    <citation type="journal article" date="2020" name="BMC Genomics">
        <title>Correction to: Identification and distribution of gene clusters required for synthesis of sphingolipid metabolism inhibitors in diverse species of the filamentous fungus Fusarium.</title>
        <authorList>
            <person name="Kim H.S."/>
            <person name="Lohmar J.M."/>
            <person name="Busman M."/>
            <person name="Brown D.W."/>
            <person name="Naumann T.A."/>
            <person name="Divon H.H."/>
            <person name="Lysoe E."/>
            <person name="Uhlig S."/>
            <person name="Proctor R.H."/>
        </authorList>
    </citation>
    <scope>NUCLEOTIDE SEQUENCE</scope>
    <source>
        <strain evidence="4">NRRL 20472</strain>
    </source>
</reference>
<organism evidence="4 5">
    <name type="scientific">Fusarium sarcochroum</name>
    <dbReference type="NCBI Taxonomy" id="1208366"/>
    <lineage>
        <taxon>Eukaryota</taxon>
        <taxon>Fungi</taxon>
        <taxon>Dikarya</taxon>
        <taxon>Ascomycota</taxon>
        <taxon>Pezizomycotina</taxon>
        <taxon>Sordariomycetes</taxon>
        <taxon>Hypocreomycetidae</taxon>
        <taxon>Hypocreales</taxon>
        <taxon>Nectriaceae</taxon>
        <taxon>Fusarium</taxon>
        <taxon>Fusarium lateritium species complex</taxon>
    </lineage>
</organism>
<dbReference type="PANTHER" id="PTHR37535:SF3">
    <property type="entry name" value="FLUG DOMAIN-CONTAINING PROTEIN"/>
    <property type="match status" value="1"/>
</dbReference>
<dbReference type="InterPro" id="IPR015421">
    <property type="entry name" value="PyrdxlP-dep_Trfase_major"/>
</dbReference>
<evidence type="ECO:0000313" key="4">
    <source>
        <dbReference type="EMBL" id="KAF4972956.1"/>
    </source>
</evidence>
<dbReference type="SUPFAM" id="SSF53383">
    <property type="entry name" value="PLP-dependent transferases"/>
    <property type="match status" value="1"/>
</dbReference>
<evidence type="ECO:0000259" key="3">
    <source>
        <dbReference type="PROSITE" id="PS50404"/>
    </source>
</evidence>
<dbReference type="InterPro" id="IPR016197">
    <property type="entry name" value="Chromo-like_dom_sf"/>
</dbReference>
<feature type="domain" description="GST N-terminal" evidence="3">
    <location>
        <begin position="18"/>
        <end position="108"/>
    </location>
</feature>
<evidence type="ECO:0000256" key="2">
    <source>
        <dbReference type="SAM" id="MobiDB-lite"/>
    </source>
</evidence>
<dbReference type="Gene3D" id="3.40.30.10">
    <property type="entry name" value="Glutaredoxin"/>
    <property type="match status" value="1"/>
</dbReference>
<dbReference type="PANTHER" id="PTHR37535">
    <property type="entry name" value="FLUG DOMAIN PROTEIN"/>
    <property type="match status" value="1"/>
</dbReference>
<accession>A0A8H4UB07</accession>
<comment type="subunit">
    <text evidence="1">Component of the NuA4 histone acetyltransferase complex.</text>
</comment>
<keyword evidence="5" id="KW-1185">Reference proteome</keyword>
<feature type="compositionally biased region" description="Polar residues" evidence="2">
    <location>
        <begin position="1229"/>
        <end position="1250"/>
    </location>
</feature>
<dbReference type="SMART" id="SM00298">
    <property type="entry name" value="CHROMO"/>
    <property type="match status" value="2"/>
</dbReference>
<dbReference type="Proteomes" id="UP000622797">
    <property type="component" value="Unassembled WGS sequence"/>
</dbReference>
<feature type="region of interest" description="Disordered" evidence="2">
    <location>
        <begin position="1224"/>
        <end position="1254"/>
    </location>
</feature>
<dbReference type="GO" id="GO:0006338">
    <property type="term" value="P:chromatin remodeling"/>
    <property type="evidence" value="ECO:0007669"/>
    <property type="project" value="UniProtKB-ARBA"/>
</dbReference>
<dbReference type="Gene3D" id="3.90.1150.10">
    <property type="entry name" value="Aspartate Aminotransferase, domain 1"/>
    <property type="match status" value="1"/>
</dbReference>
<evidence type="ECO:0000313" key="5">
    <source>
        <dbReference type="Proteomes" id="UP000622797"/>
    </source>
</evidence>
<gene>
    <name evidence="4" type="ORF">FSARC_613</name>
</gene>
<dbReference type="InterPro" id="IPR004045">
    <property type="entry name" value="Glutathione_S-Trfase_N"/>
</dbReference>
<dbReference type="SUPFAM" id="SSF54160">
    <property type="entry name" value="Chromo domain-like"/>
    <property type="match status" value="1"/>
</dbReference>
<dbReference type="PROSITE" id="PS50404">
    <property type="entry name" value="GST_NTER"/>
    <property type="match status" value="1"/>
</dbReference>
<dbReference type="CDD" id="cd00024">
    <property type="entry name" value="CD_CSD"/>
    <property type="match status" value="1"/>
</dbReference>
<dbReference type="Gene3D" id="3.40.640.10">
    <property type="entry name" value="Type I PLP-dependent aspartate aminotransferase-like (Major domain)"/>
    <property type="match status" value="1"/>
</dbReference>
<evidence type="ECO:0000256" key="1">
    <source>
        <dbReference type="ARBA" id="ARBA00011353"/>
    </source>
</evidence>
<proteinExistence type="predicted"/>
<protein>
    <recommendedName>
        <fullName evidence="3">GST N-terminal domain-containing protein</fullName>
    </recommendedName>
</protein>
<dbReference type="PROSITE" id="PS00028">
    <property type="entry name" value="ZINC_FINGER_C2H2_1"/>
    <property type="match status" value="1"/>
</dbReference>
<reference evidence="4" key="2">
    <citation type="submission" date="2020-05" db="EMBL/GenBank/DDBJ databases">
        <authorList>
            <person name="Kim H.-S."/>
            <person name="Proctor R.H."/>
            <person name="Brown D.W."/>
        </authorList>
    </citation>
    <scope>NUCLEOTIDE SEQUENCE</scope>
    <source>
        <strain evidence="4">NRRL 20472</strain>
    </source>
</reference>